<evidence type="ECO:0000256" key="5">
    <source>
        <dbReference type="ARBA" id="ARBA00022989"/>
    </source>
</evidence>
<evidence type="ECO:0000256" key="8">
    <source>
        <dbReference type="ARBA" id="ARBA00023209"/>
    </source>
</evidence>
<evidence type="ECO:0000256" key="4">
    <source>
        <dbReference type="ARBA" id="ARBA00022692"/>
    </source>
</evidence>
<organism evidence="11 12">
    <name type="scientific">Agitococcus lubricus</name>
    <dbReference type="NCBI Taxonomy" id="1077255"/>
    <lineage>
        <taxon>Bacteria</taxon>
        <taxon>Pseudomonadati</taxon>
        <taxon>Pseudomonadota</taxon>
        <taxon>Gammaproteobacteria</taxon>
        <taxon>Moraxellales</taxon>
        <taxon>Moraxellaceae</taxon>
        <taxon>Agitococcus</taxon>
    </lineage>
</organism>
<dbReference type="EMBL" id="QAON01000009">
    <property type="protein sequence ID" value="PTQ89022.1"/>
    <property type="molecule type" value="Genomic_DNA"/>
</dbReference>
<comment type="caution">
    <text evidence="11">The sequence shown here is derived from an EMBL/GenBank/DDBJ whole genome shotgun (WGS) entry which is preliminary data.</text>
</comment>
<evidence type="ECO:0000313" key="11">
    <source>
        <dbReference type="EMBL" id="PTQ89022.1"/>
    </source>
</evidence>
<feature type="transmembrane region" description="Helical" evidence="10">
    <location>
        <begin position="83"/>
        <end position="101"/>
    </location>
</feature>
<sequence>MSDTLSLVLLAAAYLLGSICSAIIVCRVLGLADPRTEGSQNPGATNVMRIGGKKAALLTLAGDMLKGVPLVLLAQSWQLRPDLISAIGLAAFLGHLYPVFFKFEGGKGVATALGVLLALHWPLGLAVIAIWLLVFALSRISSLGSILSFSAAPFLAWYLCPSYMLGIVGMSILLIARHKANIQALINGEERKFTKKSADD</sequence>
<comment type="function">
    <text evidence="10">Catalyzes the transfer of an acyl group from acyl-phosphate (acyl-PO(4)) to glycerol-3-phosphate (G3P) to form lysophosphatidic acid (LPA). This enzyme utilizes acyl-phosphate as fatty acyl donor, but not acyl-CoA or acyl-ACP.</text>
</comment>
<feature type="transmembrane region" description="Helical" evidence="10">
    <location>
        <begin position="155"/>
        <end position="176"/>
    </location>
</feature>
<dbReference type="UniPathway" id="UPA00085"/>
<dbReference type="Proteomes" id="UP000244223">
    <property type="component" value="Unassembled WGS sequence"/>
</dbReference>
<dbReference type="OrthoDB" id="9777124at2"/>
<evidence type="ECO:0000256" key="7">
    <source>
        <dbReference type="ARBA" id="ARBA00023136"/>
    </source>
</evidence>
<dbReference type="EC" id="2.3.1.275" evidence="10"/>
<keyword evidence="1 10" id="KW-1003">Cell membrane</keyword>
<comment type="similarity">
    <text evidence="10">Belongs to the PlsY family.</text>
</comment>
<dbReference type="NCBIfam" id="TIGR00023">
    <property type="entry name" value="glycerol-3-phosphate 1-O-acyltransferase PlsY"/>
    <property type="match status" value="1"/>
</dbReference>
<comment type="pathway">
    <text evidence="10">Lipid metabolism; phospholipid metabolism.</text>
</comment>
<reference evidence="11 12" key="1">
    <citation type="submission" date="2018-04" db="EMBL/GenBank/DDBJ databases">
        <title>Genomic Encyclopedia of Archaeal and Bacterial Type Strains, Phase II (KMG-II): from individual species to whole genera.</title>
        <authorList>
            <person name="Goeker M."/>
        </authorList>
    </citation>
    <scope>NUCLEOTIDE SEQUENCE [LARGE SCALE GENOMIC DNA]</scope>
    <source>
        <strain evidence="11 12">DSM 5822</strain>
    </source>
</reference>
<dbReference type="Pfam" id="PF02660">
    <property type="entry name" value="G3P_acyltransf"/>
    <property type="match status" value="1"/>
</dbReference>
<dbReference type="PANTHER" id="PTHR30309">
    <property type="entry name" value="INNER MEMBRANE PROTEIN YGIH"/>
    <property type="match status" value="1"/>
</dbReference>
<evidence type="ECO:0000256" key="2">
    <source>
        <dbReference type="ARBA" id="ARBA00022516"/>
    </source>
</evidence>
<keyword evidence="3 10" id="KW-0808">Transferase</keyword>
<proteinExistence type="inferred from homology"/>
<name>A0A2T5IYP4_9GAMM</name>
<comment type="subunit">
    <text evidence="10">Probably interacts with PlsX.</text>
</comment>
<dbReference type="GO" id="GO:0043772">
    <property type="term" value="F:acyl-phosphate glycerol-3-phosphate acyltransferase activity"/>
    <property type="evidence" value="ECO:0007669"/>
    <property type="project" value="UniProtKB-UniRule"/>
</dbReference>
<dbReference type="RefSeq" id="WP_107865937.1">
    <property type="nucleotide sequence ID" value="NZ_QAON01000009.1"/>
</dbReference>
<keyword evidence="12" id="KW-1185">Reference proteome</keyword>
<keyword evidence="2 10" id="KW-0444">Lipid biosynthesis</keyword>
<evidence type="ECO:0000313" key="12">
    <source>
        <dbReference type="Proteomes" id="UP000244223"/>
    </source>
</evidence>
<dbReference type="GO" id="GO:0005886">
    <property type="term" value="C:plasma membrane"/>
    <property type="evidence" value="ECO:0007669"/>
    <property type="project" value="UniProtKB-SubCell"/>
</dbReference>
<keyword evidence="8 10" id="KW-0594">Phospholipid biosynthesis</keyword>
<dbReference type="InterPro" id="IPR003811">
    <property type="entry name" value="G3P_acylTferase_PlsY"/>
</dbReference>
<evidence type="ECO:0000256" key="6">
    <source>
        <dbReference type="ARBA" id="ARBA00023098"/>
    </source>
</evidence>
<comment type="catalytic activity">
    <reaction evidence="10">
        <text>an acyl phosphate + sn-glycerol 3-phosphate = a 1-acyl-sn-glycero-3-phosphate + phosphate</text>
        <dbReference type="Rhea" id="RHEA:34075"/>
        <dbReference type="ChEBI" id="CHEBI:43474"/>
        <dbReference type="ChEBI" id="CHEBI:57597"/>
        <dbReference type="ChEBI" id="CHEBI:57970"/>
        <dbReference type="ChEBI" id="CHEBI:59918"/>
        <dbReference type="EC" id="2.3.1.275"/>
    </reaction>
</comment>
<feature type="transmembrane region" description="Helical" evidence="10">
    <location>
        <begin position="113"/>
        <end position="135"/>
    </location>
</feature>
<dbReference type="HAMAP" id="MF_01043">
    <property type="entry name" value="PlsY"/>
    <property type="match status" value="1"/>
</dbReference>
<evidence type="ECO:0000256" key="1">
    <source>
        <dbReference type="ARBA" id="ARBA00022475"/>
    </source>
</evidence>
<protein>
    <recommendedName>
        <fullName evidence="10">Glycerol-3-phosphate acyltransferase</fullName>
    </recommendedName>
    <alternativeName>
        <fullName evidence="10">Acyl-PO4 G3P acyltransferase</fullName>
    </alternativeName>
    <alternativeName>
        <fullName evidence="10">Acyl-phosphate--glycerol-3-phosphate acyltransferase</fullName>
    </alternativeName>
    <alternativeName>
        <fullName evidence="10">G3P acyltransferase</fullName>
        <shortName evidence="10">GPAT</shortName>
        <ecNumber evidence="10">2.3.1.275</ecNumber>
    </alternativeName>
    <alternativeName>
        <fullName evidence="10">Lysophosphatidic acid synthase</fullName>
        <shortName evidence="10">LPA synthase</shortName>
    </alternativeName>
</protein>
<comment type="subcellular location">
    <subcellularLocation>
        <location evidence="10">Cell membrane</location>
        <topology evidence="10">Multi-pass membrane protein</topology>
    </subcellularLocation>
</comment>
<evidence type="ECO:0000256" key="3">
    <source>
        <dbReference type="ARBA" id="ARBA00022679"/>
    </source>
</evidence>
<accession>A0A2T5IYP4</accession>
<keyword evidence="4 10" id="KW-0812">Transmembrane</keyword>
<comment type="caution">
    <text evidence="10">Lacks conserved residue(s) required for the propagation of feature annotation.</text>
</comment>
<dbReference type="AlphaFoldDB" id="A0A2T5IYP4"/>
<dbReference type="SMART" id="SM01207">
    <property type="entry name" value="G3P_acyltransf"/>
    <property type="match status" value="1"/>
</dbReference>
<keyword evidence="7 10" id="KW-0472">Membrane</keyword>
<keyword evidence="6 10" id="KW-0443">Lipid metabolism</keyword>
<dbReference type="GO" id="GO:0008654">
    <property type="term" value="P:phospholipid biosynthetic process"/>
    <property type="evidence" value="ECO:0007669"/>
    <property type="project" value="UniProtKB-UniRule"/>
</dbReference>
<gene>
    <name evidence="10" type="primary">plsY</name>
    <name evidence="11" type="ORF">C8N29_10943</name>
</gene>
<evidence type="ECO:0000256" key="9">
    <source>
        <dbReference type="ARBA" id="ARBA00023264"/>
    </source>
</evidence>
<keyword evidence="5 10" id="KW-1133">Transmembrane helix</keyword>
<keyword evidence="11" id="KW-0012">Acyltransferase</keyword>
<keyword evidence="9 10" id="KW-1208">Phospholipid metabolism</keyword>
<evidence type="ECO:0000256" key="10">
    <source>
        <dbReference type="HAMAP-Rule" id="MF_01043"/>
    </source>
</evidence>
<dbReference type="PANTHER" id="PTHR30309:SF0">
    <property type="entry name" value="GLYCEROL-3-PHOSPHATE ACYLTRANSFERASE-RELATED"/>
    <property type="match status" value="1"/>
</dbReference>